<name>A0A0J1HAG0_9GAMM</name>
<protein>
    <submittedName>
        <fullName evidence="1">Uncharacterized protein</fullName>
    </submittedName>
</protein>
<reference evidence="1 2" key="1">
    <citation type="submission" date="2015-05" db="EMBL/GenBank/DDBJ databases">
        <title>Photobacterium galathea sp. nov.</title>
        <authorList>
            <person name="Machado H."/>
            <person name="Gram L."/>
        </authorList>
    </citation>
    <scope>NUCLEOTIDE SEQUENCE [LARGE SCALE GENOMIC DNA]</scope>
    <source>
        <strain evidence="1 2">DSM 22954</strain>
    </source>
</reference>
<dbReference type="STRING" id="320778.ABT57_12590"/>
<accession>A0A0J1HAG0</accession>
<dbReference type="PATRIC" id="fig|320778.3.peg.2747"/>
<dbReference type="EMBL" id="LDOU01000013">
    <property type="protein sequence ID" value="KLV08661.1"/>
    <property type="molecule type" value="Genomic_DNA"/>
</dbReference>
<gene>
    <name evidence="1" type="ORF">ABT57_12590</name>
</gene>
<dbReference type="Proteomes" id="UP000035909">
    <property type="component" value="Unassembled WGS sequence"/>
</dbReference>
<comment type="caution">
    <text evidence="1">The sequence shown here is derived from an EMBL/GenBank/DDBJ whole genome shotgun (WGS) entry which is preliminary data.</text>
</comment>
<organism evidence="1 2">
    <name type="scientific">Photobacterium ganghwense</name>
    <dbReference type="NCBI Taxonomy" id="320778"/>
    <lineage>
        <taxon>Bacteria</taxon>
        <taxon>Pseudomonadati</taxon>
        <taxon>Pseudomonadota</taxon>
        <taxon>Gammaproteobacteria</taxon>
        <taxon>Vibrionales</taxon>
        <taxon>Vibrionaceae</taxon>
        <taxon>Photobacterium</taxon>
    </lineage>
</organism>
<evidence type="ECO:0000313" key="1">
    <source>
        <dbReference type="EMBL" id="KLV08661.1"/>
    </source>
</evidence>
<evidence type="ECO:0000313" key="2">
    <source>
        <dbReference type="Proteomes" id="UP000035909"/>
    </source>
</evidence>
<dbReference type="RefSeq" id="WP_047885588.1">
    <property type="nucleotide sequence ID" value="NZ_JAHRDW010000097.1"/>
</dbReference>
<proteinExistence type="predicted"/>
<sequence length="69" mass="7722">MATTFQTKHGVITVGKPYYLFPLGQVVDLKLIRHENQENGWGVSKPYPVSTELTSDLLNDFADQASKLL</sequence>
<dbReference type="AlphaFoldDB" id="A0A0J1HAG0"/>
<keyword evidence="2" id="KW-1185">Reference proteome</keyword>
<dbReference type="OrthoDB" id="5817419at2"/>